<comment type="similarity">
    <text evidence="2 5">Belongs to the D-isomer specific 2-hydroxyacid dehydrogenase family.</text>
</comment>
<dbReference type="GO" id="GO:0016616">
    <property type="term" value="F:oxidoreductase activity, acting on the CH-OH group of donors, NAD or NADP as acceptor"/>
    <property type="evidence" value="ECO:0007669"/>
    <property type="project" value="InterPro"/>
</dbReference>
<dbReference type="InterPro" id="IPR051638">
    <property type="entry name" value="CTBP_dehydrogenase"/>
</dbReference>
<dbReference type="PANTHER" id="PTHR46029">
    <property type="entry name" value="C-TERMINAL-BINDING PROTEIN"/>
    <property type="match status" value="1"/>
</dbReference>
<evidence type="ECO:0000256" key="3">
    <source>
        <dbReference type="ARBA" id="ARBA00023002"/>
    </source>
</evidence>
<dbReference type="Pfam" id="PF02826">
    <property type="entry name" value="2-Hacid_dh_C"/>
    <property type="match status" value="1"/>
</dbReference>
<feature type="region of interest" description="Disordered" evidence="6">
    <location>
        <begin position="1"/>
        <end position="21"/>
    </location>
</feature>
<dbReference type="GO" id="GO:0005634">
    <property type="term" value="C:nucleus"/>
    <property type="evidence" value="ECO:0007669"/>
    <property type="project" value="UniProtKB-SubCell"/>
</dbReference>
<accession>A0A7R8W7N9</accession>
<evidence type="ECO:0000256" key="5">
    <source>
        <dbReference type="RuleBase" id="RU003719"/>
    </source>
</evidence>
<feature type="compositionally biased region" description="Basic and acidic residues" evidence="6">
    <location>
        <begin position="1"/>
        <end position="15"/>
    </location>
</feature>
<reference evidence="9" key="1">
    <citation type="submission" date="2020-11" db="EMBL/GenBank/DDBJ databases">
        <authorList>
            <person name="Tran Van P."/>
        </authorList>
    </citation>
    <scope>NUCLEOTIDE SEQUENCE</scope>
</reference>
<evidence type="ECO:0000256" key="4">
    <source>
        <dbReference type="ARBA" id="ARBA00023242"/>
    </source>
</evidence>
<dbReference type="InterPro" id="IPR006139">
    <property type="entry name" value="D-isomer_2_OHA_DH_cat_dom"/>
</dbReference>
<evidence type="ECO:0000256" key="2">
    <source>
        <dbReference type="ARBA" id="ARBA00005854"/>
    </source>
</evidence>
<dbReference type="CDD" id="cd05299">
    <property type="entry name" value="CtBP_dh"/>
    <property type="match status" value="1"/>
</dbReference>
<protein>
    <submittedName>
        <fullName evidence="9">Uncharacterized protein</fullName>
    </submittedName>
</protein>
<organism evidence="9">
    <name type="scientific">Cyprideis torosa</name>
    <dbReference type="NCBI Taxonomy" id="163714"/>
    <lineage>
        <taxon>Eukaryota</taxon>
        <taxon>Metazoa</taxon>
        <taxon>Ecdysozoa</taxon>
        <taxon>Arthropoda</taxon>
        <taxon>Crustacea</taxon>
        <taxon>Oligostraca</taxon>
        <taxon>Ostracoda</taxon>
        <taxon>Podocopa</taxon>
        <taxon>Podocopida</taxon>
        <taxon>Cytherocopina</taxon>
        <taxon>Cytheroidea</taxon>
        <taxon>Cytherideidae</taxon>
        <taxon>Cyprideis</taxon>
    </lineage>
</organism>
<feature type="compositionally biased region" description="Basic and acidic residues" evidence="6">
    <location>
        <begin position="444"/>
        <end position="457"/>
    </location>
</feature>
<dbReference type="SUPFAM" id="SSF51735">
    <property type="entry name" value="NAD(P)-binding Rossmann-fold domains"/>
    <property type="match status" value="1"/>
</dbReference>
<feature type="region of interest" description="Disordered" evidence="6">
    <location>
        <begin position="419"/>
        <end position="457"/>
    </location>
</feature>
<dbReference type="Gene3D" id="3.40.50.720">
    <property type="entry name" value="NAD(P)-binding Rossmann-like Domain"/>
    <property type="match status" value="2"/>
</dbReference>
<dbReference type="InterPro" id="IPR029752">
    <property type="entry name" value="D-isomer_DH_CS1"/>
</dbReference>
<proteinExistence type="inferred from homology"/>
<keyword evidence="3 5" id="KW-0560">Oxidoreductase</keyword>
<feature type="compositionally biased region" description="Pro residues" evidence="6">
    <location>
        <begin position="434"/>
        <end position="443"/>
    </location>
</feature>
<sequence length="457" mass="49016">MDKRKPLMKRPRIDNMSRGPLANGPMHSRPLVALLDGRDCSVEMPILKDVATVAFCDAQSTSEIHEKVLNEAVGALMWHTITLHKEDLEKFKNLRVIVRIGSGVDNVDIKAAGELGIAVCNVPGYGVEEVADTTMCLILNLYRRTYWLANMVREGKKFTGPEQVREGAQGCARIRGDTLGIVGLGRIGSAVALRAKAFEFKVIFYDPYLPDGIEKSLGLDRVYTLQDLLYRSDCVSLHCTLNDHNNHLINDYTIKQMRPGAFLVNTARGGLVDEAALAAGLKEGRIRAAALDVHENEPYNVFQGHLKDAPNLICTPHAAFYSDAAINELREMAAGEIRRAITGRIPDSLRNCVNKEYFMNTFPGAEGVNGGAGGPPDPAAAAALFISHSTAAAAAAAALRQGDPAAVVASAAGVPPHTTASLAAGTPASLPTAPLIPPHPVPDPADHRPPSDQNEVH</sequence>
<gene>
    <name evidence="9" type="ORF">CTOB1V02_LOCUS4391</name>
</gene>
<evidence type="ECO:0000256" key="1">
    <source>
        <dbReference type="ARBA" id="ARBA00004123"/>
    </source>
</evidence>
<dbReference type="PROSITE" id="PS00671">
    <property type="entry name" value="D_2_HYDROXYACID_DH_3"/>
    <property type="match status" value="1"/>
</dbReference>
<feature type="domain" description="D-isomer specific 2-hydroxyacid dehydrogenase NAD-binding" evidence="8">
    <location>
        <begin position="136"/>
        <end position="319"/>
    </location>
</feature>
<dbReference type="GO" id="GO:0051287">
    <property type="term" value="F:NAD binding"/>
    <property type="evidence" value="ECO:0007669"/>
    <property type="project" value="InterPro"/>
</dbReference>
<feature type="domain" description="D-isomer specific 2-hydroxyacid dehydrogenase catalytic" evidence="7">
    <location>
        <begin position="40"/>
        <end position="354"/>
    </location>
</feature>
<dbReference type="GO" id="GO:0003713">
    <property type="term" value="F:transcription coactivator activity"/>
    <property type="evidence" value="ECO:0007669"/>
    <property type="project" value="TreeGrafter"/>
</dbReference>
<dbReference type="Pfam" id="PF00389">
    <property type="entry name" value="2-Hacid_dh"/>
    <property type="match status" value="1"/>
</dbReference>
<dbReference type="GO" id="GO:0006357">
    <property type="term" value="P:regulation of transcription by RNA polymerase II"/>
    <property type="evidence" value="ECO:0007669"/>
    <property type="project" value="TreeGrafter"/>
</dbReference>
<comment type="subcellular location">
    <subcellularLocation>
        <location evidence="1">Nucleus</location>
    </subcellularLocation>
</comment>
<dbReference type="InterPro" id="IPR043322">
    <property type="entry name" value="CtBP"/>
</dbReference>
<dbReference type="GO" id="GO:0003714">
    <property type="term" value="F:transcription corepressor activity"/>
    <property type="evidence" value="ECO:0007669"/>
    <property type="project" value="InterPro"/>
</dbReference>
<evidence type="ECO:0000259" key="7">
    <source>
        <dbReference type="Pfam" id="PF00389"/>
    </source>
</evidence>
<dbReference type="EMBL" id="OB660839">
    <property type="protein sequence ID" value="CAD7226473.1"/>
    <property type="molecule type" value="Genomic_DNA"/>
</dbReference>
<dbReference type="FunFam" id="3.40.50.720:FF:000012">
    <property type="entry name" value="C-terminal-binding protein 2 isoform 1"/>
    <property type="match status" value="1"/>
</dbReference>
<dbReference type="AlphaFoldDB" id="A0A7R8W7N9"/>
<evidence type="ECO:0000256" key="6">
    <source>
        <dbReference type="SAM" id="MobiDB-lite"/>
    </source>
</evidence>
<dbReference type="GO" id="GO:0140297">
    <property type="term" value="F:DNA-binding transcription factor binding"/>
    <property type="evidence" value="ECO:0007669"/>
    <property type="project" value="TreeGrafter"/>
</dbReference>
<dbReference type="PROSITE" id="PS00065">
    <property type="entry name" value="D_2_HYDROXYACID_DH_1"/>
    <property type="match status" value="1"/>
</dbReference>
<dbReference type="PANTHER" id="PTHR46029:SF7">
    <property type="entry name" value="C-TERMINAL-BINDING PROTEIN"/>
    <property type="match status" value="1"/>
</dbReference>
<dbReference type="GO" id="GO:0001221">
    <property type="term" value="F:transcription coregulator binding"/>
    <property type="evidence" value="ECO:0007669"/>
    <property type="project" value="TreeGrafter"/>
</dbReference>
<evidence type="ECO:0000259" key="8">
    <source>
        <dbReference type="Pfam" id="PF02826"/>
    </source>
</evidence>
<keyword evidence="4" id="KW-0539">Nucleus</keyword>
<name>A0A7R8W7N9_9CRUS</name>
<dbReference type="InterPro" id="IPR029753">
    <property type="entry name" value="D-isomer_DH_CS"/>
</dbReference>
<dbReference type="InterPro" id="IPR036291">
    <property type="entry name" value="NAD(P)-bd_dom_sf"/>
</dbReference>
<dbReference type="InterPro" id="IPR006140">
    <property type="entry name" value="D-isomer_DH_NAD-bd"/>
</dbReference>
<dbReference type="OrthoDB" id="9991913at2759"/>
<evidence type="ECO:0000313" key="9">
    <source>
        <dbReference type="EMBL" id="CAD7226473.1"/>
    </source>
</evidence>
<dbReference type="SUPFAM" id="SSF52283">
    <property type="entry name" value="Formate/glycerate dehydrogenase catalytic domain-like"/>
    <property type="match status" value="1"/>
</dbReference>